<dbReference type="EMBL" id="MGIZ01000055">
    <property type="protein sequence ID" value="OGM97295.1"/>
    <property type="molecule type" value="Genomic_DNA"/>
</dbReference>
<evidence type="ECO:0000256" key="5">
    <source>
        <dbReference type="HAMAP-Rule" id="MF_00374"/>
    </source>
</evidence>
<dbReference type="HAMAP" id="MF_00374">
    <property type="entry name" value="Ribosomal_uL29"/>
    <property type="match status" value="1"/>
</dbReference>
<organism evidence="6 7">
    <name type="scientific">Candidatus Yanofskybacteria bacterium RIFCSPHIGHO2_01_FULL_39_8b</name>
    <dbReference type="NCBI Taxonomy" id="1802659"/>
    <lineage>
        <taxon>Bacteria</taxon>
        <taxon>Candidatus Yanofskyibacteriota</taxon>
    </lineage>
</organism>
<dbReference type="Proteomes" id="UP000177594">
    <property type="component" value="Unassembled WGS sequence"/>
</dbReference>
<comment type="caution">
    <text evidence="6">The sequence shown here is derived from an EMBL/GenBank/DDBJ whole genome shotgun (WGS) entry which is preliminary data.</text>
</comment>
<proteinExistence type="inferred from homology"/>
<dbReference type="Pfam" id="PF00831">
    <property type="entry name" value="Ribosomal_L29"/>
    <property type="match status" value="1"/>
</dbReference>
<evidence type="ECO:0000313" key="6">
    <source>
        <dbReference type="EMBL" id="OGM97295.1"/>
    </source>
</evidence>
<accession>A0A1F8EBD1</accession>
<evidence type="ECO:0000256" key="3">
    <source>
        <dbReference type="ARBA" id="ARBA00023274"/>
    </source>
</evidence>
<reference evidence="6 7" key="1">
    <citation type="journal article" date="2016" name="Nat. Commun.">
        <title>Thousands of microbial genomes shed light on interconnected biogeochemical processes in an aquifer system.</title>
        <authorList>
            <person name="Anantharaman K."/>
            <person name="Brown C.T."/>
            <person name="Hug L.A."/>
            <person name="Sharon I."/>
            <person name="Castelle C.J."/>
            <person name="Probst A.J."/>
            <person name="Thomas B.C."/>
            <person name="Singh A."/>
            <person name="Wilkins M.J."/>
            <person name="Karaoz U."/>
            <person name="Brodie E.L."/>
            <person name="Williams K.H."/>
            <person name="Hubbard S.S."/>
            <person name="Banfield J.F."/>
        </authorList>
    </citation>
    <scope>NUCLEOTIDE SEQUENCE [LARGE SCALE GENOMIC DNA]</scope>
</reference>
<dbReference type="GO" id="GO:1990904">
    <property type="term" value="C:ribonucleoprotein complex"/>
    <property type="evidence" value="ECO:0007669"/>
    <property type="project" value="UniProtKB-KW"/>
</dbReference>
<keyword evidence="2 5" id="KW-0689">Ribosomal protein</keyword>
<dbReference type="InterPro" id="IPR001854">
    <property type="entry name" value="Ribosomal_uL29"/>
</dbReference>
<dbReference type="CDD" id="cd00427">
    <property type="entry name" value="Ribosomal_L29_HIP"/>
    <property type="match status" value="1"/>
</dbReference>
<comment type="similarity">
    <text evidence="1 5">Belongs to the universal ribosomal protein uL29 family.</text>
</comment>
<evidence type="ECO:0000256" key="2">
    <source>
        <dbReference type="ARBA" id="ARBA00022980"/>
    </source>
</evidence>
<dbReference type="Gene3D" id="1.10.287.310">
    <property type="match status" value="1"/>
</dbReference>
<protein>
    <recommendedName>
        <fullName evidence="4 5">Large ribosomal subunit protein uL29</fullName>
    </recommendedName>
</protein>
<gene>
    <name evidence="5" type="primary">rpmC</name>
    <name evidence="6" type="ORF">A2817_00800</name>
</gene>
<dbReference type="InterPro" id="IPR036049">
    <property type="entry name" value="Ribosomal_uL29_sf"/>
</dbReference>
<dbReference type="AlphaFoldDB" id="A0A1F8EBD1"/>
<dbReference type="GO" id="GO:0003735">
    <property type="term" value="F:structural constituent of ribosome"/>
    <property type="evidence" value="ECO:0007669"/>
    <property type="project" value="InterPro"/>
</dbReference>
<keyword evidence="3 5" id="KW-0687">Ribonucleoprotein</keyword>
<dbReference type="GO" id="GO:0006412">
    <property type="term" value="P:translation"/>
    <property type="evidence" value="ECO:0007669"/>
    <property type="project" value="UniProtKB-UniRule"/>
</dbReference>
<evidence type="ECO:0000313" key="7">
    <source>
        <dbReference type="Proteomes" id="UP000177594"/>
    </source>
</evidence>
<evidence type="ECO:0000256" key="4">
    <source>
        <dbReference type="ARBA" id="ARBA00035204"/>
    </source>
</evidence>
<sequence length="67" mass="7788">MKPQDLTNKSRTELNHLLVDLRAKLLKLNFDLADNKVKDVSQIKKTKRDIARVLTMLNNQRLTTTIN</sequence>
<dbReference type="NCBIfam" id="TIGR00012">
    <property type="entry name" value="L29"/>
    <property type="match status" value="1"/>
</dbReference>
<dbReference type="GO" id="GO:0005840">
    <property type="term" value="C:ribosome"/>
    <property type="evidence" value="ECO:0007669"/>
    <property type="project" value="UniProtKB-KW"/>
</dbReference>
<dbReference type="SUPFAM" id="SSF46561">
    <property type="entry name" value="Ribosomal protein L29 (L29p)"/>
    <property type="match status" value="1"/>
</dbReference>
<name>A0A1F8EBD1_9BACT</name>
<evidence type="ECO:0000256" key="1">
    <source>
        <dbReference type="ARBA" id="ARBA00009254"/>
    </source>
</evidence>